<dbReference type="GO" id="GO:0005783">
    <property type="term" value="C:endoplasmic reticulum"/>
    <property type="evidence" value="ECO:0007669"/>
    <property type="project" value="TreeGrafter"/>
</dbReference>
<evidence type="ECO:0000313" key="3">
    <source>
        <dbReference type="EMBL" id="TPX52648.1"/>
    </source>
</evidence>
<evidence type="ECO:0000313" key="2">
    <source>
        <dbReference type="EMBL" id="TPX41709.1"/>
    </source>
</evidence>
<feature type="compositionally biased region" description="Polar residues" evidence="1">
    <location>
        <begin position="1"/>
        <end position="10"/>
    </location>
</feature>
<protein>
    <recommendedName>
        <fullName evidence="6">Transcription factor Opi1</fullName>
    </recommendedName>
</protein>
<evidence type="ECO:0000313" key="5">
    <source>
        <dbReference type="Proteomes" id="UP000320475"/>
    </source>
</evidence>
<accession>A0A507DP49</accession>
<dbReference type="InterPro" id="IPR013927">
    <property type="entry name" value="TF_Opi1_Ccg-8"/>
</dbReference>
<dbReference type="AlphaFoldDB" id="A0A507DP49"/>
<evidence type="ECO:0008006" key="6">
    <source>
        <dbReference type="Google" id="ProtNLM"/>
    </source>
</evidence>
<dbReference type="PANTHER" id="PTHR38406:SF1">
    <property type="entry name" value="TRANSCRIPTIONAL REPRESSOR OPI1"/>
    <property type="match status" value="1"/>
</dbReference>
<dbReference type="GO" id="GO:0030968">
    <property type="term" value="P:endoplasmic reticulum unfolded protein response"/>
    <property type="evidence" value="ECO:0007669"/>
    <property type="project" value="TreeGrafter"/>
</dbReference>
<dbReference type="Proteomes" id="UP000317494">
    <property type="component" value="Unassembled WGS sequence"/>
</dbReference>
<keyword evidence="4" id="KW-1185">Reference proteome</keyword>
<dbReference type="GO" id="GO:0003714">
    <property type="term" value="F:transcription corepressor activity"/>
    <property type="evidence" value="ECO:0007669"/>
    <property type="project" value="InterPro"/>
</dbReference>
<dbReference type="Proteomes" id="UP000320475">
    <property type="component" value="Unassembled WGS sequence"/>
</dbReference>
<dbReference type="Pfam" id="PF08618">
    <property type="entry name" value="Opi1"/>
    <property type="match status" value="1"/>
</dbReference>
<dbReference type="EMBL" id="QEAN01000031">
    <property type="protein sequence ID" value="TPX52648.1"/>
    <property type="molecule type" value="Genomic_DNA"/>
</dbReference>
<gene>
    <name evidence="2" type="ORF">SeLEV6574_g05963</name>
    <name evidence="3" type="ORF">SeMB42_g01276</name>
</gene>
<dbReference type="STRING" id="286115.A0A507DP49"/>
<proteinExistence type="predicted"/>
<feature type="region of interest" description="Disordered" evidence="1">
    <location>
        <begin position="571"/>
        <end position="606"/>
    </location>
</feature>
<evidence type="ECO:0000256" key="1">
    <source>
        <dbReference type="SAM" id="MobiDB-lite"/>
    </source>
</evidence>
<dbReference type="PANTHER" id="PTHR38406">
    <property type="entry name" value="TRANSCRIPTIONAL REPRESSOR OPI1"/>
    <property type="match status" value="1"/>
</dbReference>
<evidence type="ECO:0000313" key="4">
    <source>
        <dbReference type="Proteomes" id="UP000317494"/>
    </source>
</evidence>
<feature type="region of interest" description="Disordered" evidence="1">
    <location>
        <begin position="1"/>
        <end position="25"/>
    </location>
</feature>
<reference evidence="4 5" key="1">
    <citation type="journal article" date="2019" name="Sci. Rep.">
        <title>Comparative genomics of chytrid fungi reveal insights into the obligate biotrophic and pathogenic lifestyle of Synchytrium endobioticum.</title>
        <authorList>
            <person name="van de Vossenberg B.T.L.H."/>
            <person name="Warris S."/>
            <person name="Nguyen H.D.T."/>
            <person name="van Gent-Pelzer M.P.E."/>
            <person name="Joly D.L."/>
            <person name="van de Geest H.C."/>
            <person name="Bonants P.J.M."/>
            <person name="Smith D.S."/>
            <person name="Levesque C.A."/>
            <person name="van der Lee T.A.J."/>
        </authorList>
    </citation>
    <scope>NUCLEOTIDE SEQUENCE [LARGE SCALE GENOMIC DNA]</scope>
    <source>
        <strain evidence="2 5">LEV6574</strain>
        <strain evidence="3 4">MB42</strain>
    </source>
</reference>
<dbReference type="GO" id="GO:0005634">
    <property type="term" value="C:nucleus"/>
    <property type="evidence" value="ECO:0007669"/>
    <property type="project" value="TreeGrafter"/>
</dbReference>
<dbReference type="GO" id="GO:0006357">
    <property type="term" value="P:regulation of transcription by RNA polymerase II"/>
    <property type="evidence" value="ECO:0007669"/>
    <property type="project" value="TreeGrafter"/>
</dbReference>
<feature type="compositionally biased region" description="Basic and acidic residues" evidence="1">
    <location>
        <begin position="597"/>
        <end position="606"/>
    </location>
</feature>
<dbReference type="EMBL" id="QEAM01000306">
    <property type="protein sequence ID" value="TPX41709.1"/>
    <property type="molecule type" value="Genomic_DNA"/>
</dbReference>
<name>A0A507DP49_9FUNG</name>
<dbReference type="VEuPathDB" id="FungiDB:SeMB42_g01276"/>
<comment type="caution">
    <text evidence="3">The sequence shown here is derived from an EMBL/GenBank/DDBJ whole genome shotgun (WGS) entry which is preliminary data.</text>
</comment>
<dbReference type="OrthoDB" id="2441642at2759"/>
<sequence length="606" mass="64721">MISNISPTAHDQNRRNSLSSLPSSSKLVNPLHLPAVALPDHLSPTSPRVMHSPPNSMFCIGASPLMPTTTATTMSYPTMLSANGTTSPVRVSGTEVVVASVSTNGNKMTVTELCNGHEYDHDGLLAAEALAGLKNGGMTGQPYSTSIHMAEPHMQQQHPQSPVLHQEHFMQRVTNIPIVNKSINQIGAVYEAGKNTSRIVRYSAETVETGVKSISGPILDKLEPALAPLDRFACNQLDKLERAVPSVFSPVPGGSPLIEPSTIQSLENDDSNRAYGQSHIVSMPQSPHLSRPDMMVSSPHCNSYAHPPVSPGCFQRNGSSSSSSRGDMMIDHKPRSAWQTALGGVSSMVLSDETMRALKYCLQWLQYATAHIERQIAILRGYLARAGNQVVGMLSGNQPTPPLSPSNELSVTIGNDFMAVVVGIKREIVDTLRKVVDVIGRYAAAYLPGDARTSVRGFILSLPTRWATLNGSDPSANNNNSNSACSEAQKVLTLAGESSNMLKSVMSIFAQTVDGAERLMGRVVGMGSYATVPSASPCASYAAMAALQPAANATTHEGGDRLNSTTSDYMEARGASNGANGHDHEMDVEMEDNEDEEHSKSMEVDS</sequence>
<organism evidence="3 4">
    <name type="scientific">Synchytrium endobioticum</name>
    <dbReference type="NCBI Taxonomy" id="286115"/>
    <lineage>
        <taxon>Eukaryota</taxon>
        <taxon>Fungi</taxon>
        <taxon>Fungi incertae sedis</taxon>
        <taxon>Chytridiomycota</taxon>
        <taxon>Chytridiomycota incertae sedis</taxon>
        <taxon>Chytridiomycetes</taxon>
        <taxon>Synchytriales</taxon>
        <taxon>Synchytriaceae</taxon>
        <taxon>Synchytrium</taxon>
    </lineage>
</organism>
<dbReference type="GO" id="GO:0008654">
    <property type="term" value="P:phospholipid biosynthetic process"/>
    <property type="evidence" value="ECO:0007669"/>
    <property type="project" value="TreeGrafter"/>
</dbReference>